<dbReference type="PANTHER" id="PTHR10209:SF730">
    <property type="entry name" value="1-AMINOCYCLOPROPANE-1-CARBOXYLATE OXIDASE HOMOLOG"/>
    <property type="match status" value="1"/>
</dbReference>
<gene>
    <name evidence="6" type="ORF">MTR67_041334</name>
</gene>
<keyword evidence="2" id="KW-0847">Vitamin C</keyword>
<dbReference type="SUPFAM" id="SSF51197">
    <property type="entry name" value="Clavaminate synthase-like"/>
    <property type="match status" value="1"/>
</dbReference>
<feature type="domain" description="Non-haem dioxygenase N-terminal" evidence="5">
    <location>
        <begin position="55"/>
        <end position="103"/>
    </location>
</feature>
<evidence type="ECO:0000256" key="2">
    <source>
        <dbReference type="ARBA" id="ARBA00022896"/>
    </source>
</evidence>
<evidence type="ECO:0000256" key="4">
    <source>
        <dbReference type="ARBA" id="ARBA00023004"/>
    </source>
</evidence>
<dbReference type="InterPro" id="IPR026992">
    <property type="entry name" value="DIOX_N"/>
</dbReference>
<keyword evidence="1" id="KW-0479">Metal-binding</keyword>
<name>A0AAF0ULA4_SOLVR</name>
<dbReference type="Pfam" id="PF14226">
    <property type="entry name" value="DIOX_N"/>
    <property type="match status" value="1"/>
</dbReference>
<evidence type="ECO:0000256" key="1">
    <source>
        <dbReference type="ARBA" id="ARBA00022723"/>
    </source>
</evidence>
<dbReference type="InterPro" id="IPR027443">
    <property type="entry name" value="IPNS-like_sf"/>
</dbReference>
<accession>A0AAF0ULA4</accession>
<evidence type="ECO:0000313" key="7">
    <source>
        <dbReference type="Proteomes" id="UP001234989"/>
    </source>
</evidence>
<reference evidence="6" key="1">
    <citation type="submission" date="2023-08" db="EMBL/GenBank/DDBJ databases">
        <title>A de novo genome assembly of Solanum verrucosum Schlechtendal, a Mexican diploid species geographically isolated from the other diploid A-genome species in potato relatives.</title>
        <authorList>
            <person name="Hosaka K."/>
        </authorList>
    </citation>
    <scope>NUCLEOTIDE SEQUENCE</scope>
    <source>
        <tissue evidence="6">Young leaves</tissue>
    </source>
</reference>
<dbReference type="PANTHER" id="PTHR10209">
    <property type="entry name" value="OXIDOREDUCTASE, 2OG-FE II OXYGENASE FAMILY PROTEIN"/>
    <property type="match status" value="1"/>
</dbReference>
<evidence type="ECO:0000256" key="3">
    <source>
        <dbReference type="ARBA" id="ARBA00023002"/>
    </source>
</evidence>
<dbReference type="GO" id="GO:0016706">
    <property type="term" value="F:2-oxoglutarate-dependent dioxygenase activity"/>
    <property type="evidence" value="ECO:0007669"/>
    <property type="project" value="UniProtKB-ARBA"/>
</dbReference>
<dbReference type="GO" id="GO:0046872">
    <property type="term" value="F:metal ion binding"/>
    <property type="evidence" value="ECO:0007669"/>
    <property type="project" value="UniProtKB-KW"/>
</dbReference>
<proteinExistence type="predicted"/>
<keyword evidence="3" id="KW-0560">Oxidoreductase</keyword>
<evidence type="ECO:0000313" key="6">
    <source>
        <dbReference type="EMBL" id="WMV47949.1"/>
    </source>
</evidence>
<keyword evidence="4" id="KW-0408">Iron</keyword>
<dbReference type="GO" id="GO:0031418">
    <property type="term" value="F:L-ascorbic acid binding"/>
    <property type="evidence" value="ECO:0007669"/>
    <property type="project" value="UniProtKB-KW"/>
</dbReference>
<evidence type="ECO:0000259" key="5">
    <source>
        <dbReference type="Pfam" id="PF14226"/>
    </source>
</evidence>
<organism evidence="6 7">
    <name type="scientific">Solanum verrucosum</name>
    <dbReference type="NCBI Taxonomy" id="315347"/>
    <lineage>
        <taxon>Eukaryota</taxon>
        <taxon>Viridiplantae</taxon>
        <taxon>Streptophyta</taxon>
        <taxon>Embryophyta</taxon>
        <taxon>Tracheophyta</taxon>
        <taxon>Spermatophyta</taxon>
        <taxon>Magnoliopsida</taxon>
        <taxon>eudicotyledons</taxon>
        <taxon>Gunneridae</taxon>
        <taxon>Pentapetalae</taxon>
        <taxon>asterids</taxon>
        <taxon>lamiids</taxon>
        <taxon>Solanales</taxon>
        <taxon>Solanaceae</taxon>
        <taxon>Solanoideae</taxon>
        <taxon>Solaneae</taxon>
        <taxon>Solanum</taxon>
    </lineage>
</organism>
<dbReference type="AlphaFoldDB" id="A0AAF0ULA4"/>
<dbReference type="Proteomes" id="UP001234989">
    <property type="component" value="Chromosome 9"/>
</dbReference>
<dbReference type="EMBL" id="CP133620">
    <property type="protein sequence ID" value="WMV47949.1"/>
    <property type="molecule type" value="Genomic_DNA"/>
</dbReference>
<sequence length="106" mass="11876">MAVSSHDRMSELKAFDDTKAGVKGLVDSGITKVPQIFILPPKNRAEICETHFVFPVIDLQGIDEDPIKHKEIVDKVRDASETWGFFQVVNHGIPTFILDKTLQGTR</sequence>
<protein>
    <recommendedName>
        <fullName evidence="5">Non-haem dioxygenase N-terminal domain-containing protein</fullName>
    </recommendedName>
</protein>
<keyword evidence="7" id="KW-1185">Reference proteome</keyword>
<dbReference type="Gene3D" id="2.60.120.330">
    <property type="entry name" value="B-lactam Antibiotic, Isopenicillin N Synthase, Chain"/>
    <property type="match status" value="1"/>
</dbReference>